<dbReference type="SMART" id="SM00248">
    <property type="entry name" value="ANK"/>
    <property type="match status" value="10"/>
</dbReference>
<dbReference type="InterPro" id="IPR054471">
    <property type="entry name" value="GPIID_WHD"/>
</dbReference>
<name>A0A8H6L7X2_9LECA</name>
<feature type="repeat" description="ANK" evidence="3">
    <location>
        <begin position="563"/>
        <end position="595"/>
    </location>
</feature>
<dbReference type="OrthoDB" id="7464126at2759"/>
<feature type="repeat" description="ANK" evidence="3">
    <location>
        <begin position="599"/>
        <end position="628"/>
    </location>
</feature>
<keyword evidence="6" id="KW-1185">Reference proteome</keyword>
<proteinExistence type="predicted"/>
<dbReference type="PROSITE" id="PS50297">
    <property type="entry name" value="ANK_REP_REGION"/>
    <property type="match status" value="7"/>
</dbReference>
<dbReference type="PROSITE" id="PS50088">
    <property type="entry name" value="ANK_REPEAT"/>
    <property type="match status" value="9"/>
</dbReference>
<gene>
    <name evidence="5" type="ORF">HO173_003320</name>
</gene>
<keyword evidence="1" id="KW-0677">Repeat</keyword>
<organism evidence="5 6">
    <name type="scientific">Letharia columbiana</name>
    <dbReference type="NCBI Taxonomy" id="112416"/>
    <lineage>
        <taxon>Eukaryota</taxon>
        <taxon>Fungi</taxon>
        <taxon>Dikarya</taxon>
        <taxon>Ascomycota</taxon>
        <taxon>Pezizomycotina</taxon>
        <taxon>Lecanoromycetes</taxon>
        <taxon>OSLEUM clade</taxon>
        <taxon>Lecanoromycetidae</taxon>
        <taxon>Lecanorales</taxon>
        <taxon>Lecanorineae</taxon>
        <taxon>Parmeliaceae</taxon>
        <taxon>Letharia</taxon>
    </lineage>
</organism>
<dbReference type="Pfam" id="PF22939">
    <property type="entry name" value="WHD_GPIID"/>
    <property type="match status" value="1"/>
</dbReference>
<evidence type="ECO:0000256" key="1">
    <source>
        <dbReference type="ARBA" id="ARBA00022737"/>
    </source>
</evidence>
<feature type="repeat" description="ANK" evidence="3">
    <location>
        <begin position="530"/>
        <end position="562"/>
    </location>
</feature>
<evidence type="ECO:0000259" key="4">
    <source>
        <dbReference type="Pfam" id="PF22939"/>
    </source>
</evidence>
<keyword evidence="2 3" id="KW-0040">ANK repeat</keyword>
<dbReference type="EMBL" id="JACCJC010000008">
    <property type="protein sequence ID" value="KAF6238813.1"/>
    <property type="molecule type" value="Genomic_DNA"/>
</dbReference>
<evidence type="ECO:0000313" key="6">
    <source>
        <dbReference type="Proteomes" id="UP000578531"/>
    </source>
</evidence>
<evidence type="ECO:0000313" key="5">
    <source>
        <dbReference type="EMBL" id="KAF6238813.1"/>
    </source>
</evidence>
<feature type="repeat" description="ANK" evidence="3">
    <location>
        <begin position="332"/>
        <end position="364"/>
    </location>
</feature>
<feature type="repeat" description="ANK" evidence="3">
    <location>
        <begin position="299"/>
        <end position="331"/>
    </location>
</feature>
<evidence type="ECO:0000256" key="3">
    <source>
        <dbReference type="PROSITE-ProRule" id="PRU00023"/>
    </source>
</evidence>
<dbReference type="GeneID" id="59284988"/>
<dbReference type="RefSeq" id="XP_037168112.1">
    <property type="nucleotide sequence ID" value="XM_037305247.1"/>
</dbReference>
<dbReference type="PANTHER" id="PTHR24188">
    <property type="entry name" value="ANKYRIN REPEAT PROTEIN"/>
    <property type="match status" value="1"/>
</dbReference>
<accession>A0A8H6L7X2</accession>
<feature type="repeat" description="ANK" evidence="3">
    <location>
        <begin position="497"/>
        <end position="529"/>
    </location>
</feature>
<dbReference type="Proteomes" id="UP000578531">
    <property type="component" value="Unassembled WGS sequence"/>
</dbReference>
<dbReference type="InterPro" id="IPR002110">
    <property type="entry name" value="Ankyrin_rpt"/>
</dbReference>
<sequence>MFRWVEMSLEALSRIKYAPDFKETLGQLPVKLSGLYDIIHTQIHQTETYGRSVAIMTLTWLLCAQRLLRAEELLAAVYAVDIEPSSESDEDDDNGKAGSPENDILRLCRNLVVLDSEQKTFRFAHQSVREYLLGKSEYTVMGQHALATKRCLDVYLTEPSSSSRVPRTVPQRNILKDYADAYWPVHYKYIEDCEFHEIQEIQEIQEKVSHFLMKGSRTSHFYIQWASGIRSKPDNENGSFLNQALGLAWGDRLGYKLLFAASTPETHISVACAFGLSKFLKEHALSIMELNRSRKVGRNEYTFLLVAAEEGHGQVVQMLLGKGADVNAQGGYYGNALQAASQGGYDQVVQMLLDKGADVNAQGGYYGNALQAASQGGYDQVVQMLLDKGADVNAQGGGYGNALQAASQGGYDHVVQMLLDKGADVNAQGGYYGNALQAASQGGHDQVVQMLLDKVADVNAQGGDYDNALYAALQGGHDHVMQMLLDKGADVNAQGRYYGNALQAASQGGHGQVVQMLLDKGADVNAQGGDYDNALYAALQGGHDHVVQMLLGKGADVNVQSGYYGNALQAASQGGYDQVVQMLLDKGADVNAQGGGYGNALQAASQGGYDHVVQMLLDKGADVNAQGGDYDNALYAASQGGHDQVVQTSSESTTSKRS</sequence>
<dbReference type="Pfam" id="PF13637">
    <property type="entry name" value="Ank_4"/>
    <property type="match status" value="1"/>
</dbReference>
<evidence type="ECO:0000256" key="2">
    <source>
        <dbReference type="ARBA" id="ARBA00023043"/>
    </source>
</evidence>
<dbReference type="Pfam" id="PF00023">
    <property type="entry name" value="Ank"/>
    <property type="match status" value="2"/>
</dbReference>
<reference evidence="5 6" key="1">
    <citation type="journal article" date="2020" name="Genomics">
        <title>Complete, high-quality genomes from long-read metagenomic sequencing of two wolf lichen thalli reveals enigmatic genome architecture.</title>
        <authorList>
            <person name="McKenzie S.K."/>
            <person name="Walston R.F."/>
            <person name="Allen J.L."/>
        </authorList>
    </citation>
    <scope>NUCLEOTIDE SEQUENCE [LARGE SCALE GENOMIC DNA]</scope>
    <source>
        <strain evidence="5">WasteWater2</strain>
    </source>
</reference>
<dbReference type="SUPFAM" id="SSF48403">
    <property type="entry name" value="Ankyrin repeat"/>
    <property type="match status" value="1"/>
</dbReference>
<dbReference type="AlphaFoldDB" id="A0A8H6L7X2"/>
<dbReference type="Pfam" id="PF12796">
    <property type="entry name" value="Ank_2"/>
    <property type="match status" value="2"/>
</dbReference>
<feature type="repeat" description="ANK" evidence="3">
    <location>
        <begin position="401"/>
        <end position="430"/>
    </location>
</feature>
<comment type="caution">
    <text evidence="5">The sequence shown here is derived from an EMBL/GenBank/DDBJ whole genome shotgun (WGS) entry which is preliminary data.</text>
</comment>
<dbReference type="Gene3D" id="1.25.40.20">
    <property type="entry name" value="Ankyrin repeat-containing domain"/>
    <property type="match status" value="4"/>
</dbReference>
<feature type="domain" description="GPI inositol-deacylase winged helix" evidence="4">
    <location>
        <begin position="47"/>
        <end position="135"/>
    </location>
</feature>
<feature type="repeat" description="ANK" evidence="3">
    <location>
        <begin position="464"/>
        <end position="496"/>
    </location>
</feature>
<protein>
    <recommendedName>
        <fullName evidence="4">GPI inositol-deacylase winged helix domain-containing protein</fullName>
    </recommendedName>
</protein>
<dbReference type="PANTHER" id="PTHR24188:SF29">
    <property type="entry name" value="GH09064P"/>
    <property type="match status" value="1"/>
</dbReference>
<feature type="repeat" description="ANK" evidence="3">
    <location>
        <begin position="365"/>
        <end position="397"/>
    </location>
</feature>
<dbReference type="InterPro" id="IPR036770">
    <property type="entry name" value="Ankyrin_rpt-contain_sf"/>
</dbReference>